<name>A0A7W9IFQ9_9ACTN</name>
<evidence type="ECO:0000313" key="3">
    <source>
        <dbReference type="Proteomes" id="UP000540685"/>
    </source>
</evidence>
<accession>A0A7W9IFQ9</accession>
<comment type="caution">
    <text evidence="2">The sequence shown here is derived from an EMBL/GenBank/DDBJ whole genome shotgun (WGS) entry which is preliminary data.</text>
</comment>
<reference evidence="2 3" key="1">
    <citation type="submission" date="2020-08" db="EMBL/GenBank/DDBJ databases">
        <title>Sequencing the genomes of 1000 actinobacteria strains.</title>
        <authorList>
            <person name="Klenk H.-P."/>
        </authorList>
    </citation>
    <scope>NUCLEOTIDE SEQUENCE [LARGE SCALE GENOMIC DNA]</scope>
    <source>
        <strain evidence="2 3">DSM 46887</strain>
    </source>
</reference>
<feature type="region of interest" description="Disordered" evidence="1">
    <location>
        <begin position="53"/>
        <end position="78"/>
    </location>
</feature>
<sequence>MFGIATKLLSRHHRTEAARYRALLRSPVEDTAESPAGRVAASVTAQASRPVLARGGFEGTDPGSVTFTTVPPPSPDRP</sequence>
<evidence type="ECO:0000256" key="1">
    <source>
        <dbReference type="SAM" id="MobiDB-lite"/>
    </source>
</evidence>
<dbReference type="AlphaFoldDB" id="A0A7W9IFQ9"/>
<keyword evidence="3" id="KW-1185">Reference proteome</keyword>
<proteinExistence type="predicted"/>
<dbReference type="RefSeq" id="WP_246473425.1">
    <property type="nucleotide sequence ID" value="NZ_JACHMP010000001.1"/>
</dbReference>
<protein>
    <submittedName>
        <fullName evidence="2">Uncharacterized protein</fullName>
    </submittedName>
</protein>
<evidence type="ECO:0000313" key="2">
    <source>
        <dbReference type="EMBL" id="MBB5819680.1"/>
    </source>
</evidence>
<gene>
    <name evidence="2" type="ORF">F4562_002742</name>
</gene>
<organism evidence="2 3">
    <name type="scientific">Streptosporangium becharense</name>
    <dbReference type="NCBI Taxonomy" id="1816182"/>
    <lineage>
        <taxon>Bacteria</taxon>
        <taxon>Bacillati</taxon>
        <taxon>Actinomycetota</taxon>
        <taxon>Actinomycetes</taxon>
        <taxon>Streptosporangiales</taxon>
        <taxon>Streptosporangiaceae</taxon>
        <taxon>Streptosporangium</taxon>
    </lineage>
</organism>
<dbReference type="Proteomes" id="UP000540685">
    <property type="component" value="Unassembled WGS sequence"/>
</dbReference>
<dbReference type="EMBL" id="JACHMP010000001">
    <property type="protein sequence ID" value="MBB5819680.1"/>
    <property type="molecule type" value="Genomic_DNA"/>
</dbReference>